<dbReference type="GeneID" id="25304227"/>
<gene>
    <name evidence="1" type="ORF">Z517_04737</name>
</gene>
<keyword evidence="2" id="KW-1185">Reference proteome</keyword>
<dbReference type="EMBL" id="KN846971">
    <property type="protein sequence ID" value="KIW81711.1"/>
    <property type="molecule type" value="Genomic_DNA"/>
</dbReference>
<organism evidence="1 2">
    <name type="scientific">Fonsecaea pedrosoi CBS 271.37</name>
    <dbReference type="NCBI Taxonomy" id="1442368"/>
    <lineage>
        <taxon>Eukaryota</taxon>
        <taxon>Fungi</taxon>
        <taxon>Dikarya</taxon>
        <taxon>Ascomycota</taxon>
        <taxon>Pezizomycotina</taxon>
        <taxon>Eurotiomycetes</taxon>
        <taxon>Chaetothyriomycetidae</taxon>
        <taxon>Chaetothyriales</taxon>
        <taxon>Herpotrichiellaceae</taxon>
        <taxon>Fonsecaea</taxon>
    </lineage>
</organism>
<dbReference type="HOGENOM" id="CLU_866096_0_0_1"/>
<dbReference type="AlphaFoldDB" id="A0A0D2DV38"/>
<dbReference type="RefSeq" id="XP_013285519.1">
    <property type="nucleotide sequence ID" value="XM_013430065.1"/>
</dbReference>
<accession>A0A0D2DV38</accession>
<name>A0A0D2DV38_9EURO</name>
<reference evidence="1 2" key="1">
    <citation type="submission" date="2015-01" db="EMBL/GenBank/DDBJ databases">
        <title>The Genome Sequence of Fonsecaea pedrosoi CBS 271.37.</title>
        <authorList>
            <consortium name="The Broad Institute Genomics Platform"/>
            <person name="Cuomo C."/>
            <person name="de Hoog S."/>
            <person name="Gorbushina A."/>
            <person name="Stielow B."/>
            <person name="Teixiera M."/>
            <person name="Abouelleil A."/>
            <person name="Chapman S.B."/>
            <person name="Priest M."/>
            <person name="Young S.K."/>
            <person name="Wortman J."/>
            <person name="Nusbaum C."/>
            <person name="Birren B."/>
        </authorList>
    </citation>
    <scope>NUCLEOTIDE SEQUENCE [LARGE SCALE GENOMIC DNA]</scope>
    <source>
        <strain evidence="1 2">CBS 271.37</strain>
    </source>
</reference>
<dbReference type="VEuPathDB" id="FungiDB:Z517_04737"/>
<protein>
    <submittedName>
        <fullName evidence="1">Uncharacterized protein</fullName>
    </submittedName>
</protein>
<dbReference type="Proteomes" id="UP000053029">
    <property type="component" value="Unassembled WGS sequence"/>
</dbReference>
<evidence type="ECO:0000313" key="2">
    <source>
        <dbReference type="Proteomes" id="UP000053029"/>
    </source>
</evidence>
<evidence type="ECO:0000313" key="1">
    <source>
        <dbReference type="EMBL" id="KIW81711.1"/>
    </source>
</evidence>
<proteinExistence type="predicted"/>
<dbReference type="OrthoDB" id="4121107at2759"/>
<sequence>MYAIPLIAASLTTVGAVHLSHLDNPQQHLLPAAALTAPPEATATLSTLLPDGITTDPMELQRRQKQETTYTLETIYPGPFTWLTSLGSLCGFVASDVHWALYCDVGQYCITDDQLLQCCSTTSETFWTSTGYYTDASTGRNTLTTTLVSTLLITMSSTLGDICTAGFKTCYDYNATASCSDGCTSTALVCNNPYFPYCASLYSGGYSPSSVGTTSTYLPFEYGISYFCDTEAYGLQYGDYGFWPSITSTYFSVAGVSTSTTPTFTPSVVPYSRTQATRPASQATLLGPTSTVSSATSSRPLSSVARMLGTVSLLSLCYVLS</sequence>